<organism evidence="1 2">
    <name type="scientific">Triticum urartu</name>
    <name type="common">Red wild einkorn</name>
    <name type="synonym">Crithodium urartu</name>
    <dbReference type="NCBI Taxonomy" id="4572"/>
    <lineage>
        <taxon>Eukaryota</taxon>
        <taxon>Viridiplantae</taxon>
        <taxon>Streptophyta</taxon>
        <taxon>Embryophyta</taxon>
        <taxon>Tracheophyta</taxon>
        <taxon>Spermatophyta</taxon>
        <taxon>Magnoliopsida</taxon>
        <taxon>Liliopsida</taxon>
        <taxon>Poales</taxon>
        <taxon>Poaceae</taxon>
        <taxon>BOP clade</taxon>
        <taxon>Pooideae</taxon>
        <taxon>Triticodae</taxon>
        <taxon>Triticeae</taxon>
        <taxon>Triticinae</taxon>
        <taxon>Triticum</taxon>
    </lineage>
</organism>
<dbReference type="Gramene" id="TuG1812G0700002914.01.T01">
    <property type="protein sequence ID" value="TuG1812G0700002914.01.T01.cds399045"/>
    <property type="gene ID" value="TuG1812G0700002914.01"/>
</dbReference>
<sequence length="96" mass="10696">MSPSTSRIIQNTKCYVTSRASSREIAKQLIEIPVKFTPSCWLPADRGHGELEMQDRGHGEARDVFLPPVVGCGYHNFLVMRGSLHIFILEPSVSTP</sequence>
<accession>A0A8R7V3S6</accession>
<protein>
    <submittedName>
        <fullName evidence="1">Uncharacterized protein</fullName>
    </submittedName>
</protein>
<evidence type="ECO:0000313" key="1">
    <source>
        <dbReference type="EnsemblPlants" id="TuG1812G0700002914.01.T01.cds399045"/>
    </source>
</evidence>
<keyword evidence="2" id="KW-1185">Reference proteome</keyword>
<proteinExistence type="predicted"/>
<reference evidence="1" key="3">
    <citation type="submission" date="2022-06" db="UniProtKB">
        <authorList>
            <consortium name="EnsemblPlants"/>
        </authorList>
    </citation>
    <scope>IDENTIFICATION</scope>
</reference>
<dbReference type="Proteomes" id="UP000015106">
    <property type="component" value="Chromosome 7"/>
</dbReference>
<dbReference type="AlphaFoldDB" id="A0A8R7V3S6"/>
<name>A0A8R7V3S6_TRIUA</name>
<reference evidence="2" key="1">
    <citation type="journal article" date="2013" name="Nature">
        <title>Draft genome of the wheat A-genome progenitor Triticum urartu.</title>
        <authorList>
            <person name="Ling H.Q."/>
            <person name="Zhao S."/>
            <person name="Liu D."/>
            <person name="Wang J."/>
            <person name="Sun H."/>
            <person name="Zhang C."/>
            <person name="Fan H."/>
            <person name="Li D."/>
            <person name="Dong L."/>
            <person name="Tao Y."/>
            <person name="Gao C."/>
            <person name="Wu H."/>
            <person name="Li Y."/>
            <person name="Cui Y."/>
            <person name="Guo X."/>
            <person name="Zheng S."/>
            <person name="Wang B."/>
            <person name="Yu K."/>
            <person name="Liang Q."/>
            <person name="Yang W."/>
            <person name="Lou X."/>
            <person name="Chen J."/>
            <person name="Feng M."/>
            <person name="Jian J."/>
            <person name="Zhang X."/>
            <person name="Luo G."/>
            <person name="Jiang Y."/>
            <person name="Liu J."/>
            <person name="Wang Z."/>
            <person name="Sha Y."/>
            <person name="Zhang B."/>
            <person name="Wu H."/>
            <person name="Tang D."/>
            <person name="Shen Q."/>
            <person name="Xue P."/>
            <person name="Zou S."/>
            <person name="Wang X."/>
            <person name="Liu X."/>
            <person name="Wang F."/>
            <person name="Yang Y."/>
            <person name="An X."/>
            <person name="Dong Z."/>
            <person name="Zhang K."/>
            <person name="Zhang X."/>
            <person name="Luo M.C."/>
            <person name="Dvorak J."/>
            <person name="Tong Y."/>
            <person name="Wang J."/>
            <person name="Yang H."/>
            <person name="Li Z."/>
            <person name="Wang D."/>
            <person name="Zhang A."/>
            <person name="Wang J."/>
        </authorList>
    </citation>
    <scope>NUCLEOTIDE SEQUENCE</scope>
    <source>
        <strain evidence="2">cv. G1812</strain>
    </source>
</reference>
<evidence type="ECO:0000313" key="2">
    <source>
        <dbReference type="Proteomes" id="UP000015106"/>
    </source>
</evidence>
<reference evidence="1" key="2">
    <citation type="submission" date="2018-03" db="EMBL/GenBank/DDBJ databases">
        <title>The Triticum urartu genome reveals the dynamic nature of wheat genome evolution.</title>
        <authorList>
            <person name="Ling H."/>
            <person name="Ma B."/>
            <person name="Shi X."/>
            <person name="Liu H."/>
            <person name="Dong L."/>
            <person name="Sun H."/>
            <person name="Cao Y."/>
            <person name="Gao Q."/>
            <person name="Zheng S."/>
            <person name="Li Y."/>
            <person name="Yu Y."/>
            <person name="Du H."/>
            <person name="Qi M."/>
            <person name="Li Y."/>
            <person name="Yu H."/>
            <person name="Cui Y."/>
            <person name="Wang N."/>
            <person name="Chen C."/>
            <person name="Wu H."/>
            <person name="Zhao Y."/>
            <person name="Zhang J."/>
            <person name="Li Y."/>
            <person name="Zhou W."/>
            <person name="Zhang B."/>
            <person name="Hu W."/>
            <person name="Eijk M."/>
            <person name="Tang J."/>
            <person name="Witsenboer H."/>
            <person name="Zhao S."/>
            <person name="Li Z."/>
            <person name="Zhang A."/>
            <person name="Wang D."/>
            <person name="Liang C."/>
        </authorList>
    </citation>
    <scope>NUCLEOTIDE SEQUENCE [LARGE SCALE GENOMIC DNA]</scope>
    <source>
        <strain evidence="1">cv. G1812</strain>
    </source>
</reference>
<dbReference type="EnsemblPlants" id="TuG1812G0700002914.01.T01">
    <property type="protein sequence ID" value="TuG1812G0700002914.01.T01.cds399045"/>
    <property type="gene ID" value="TuG1812G0700002914.01"/>
</dbReference>